<accession>A0A9W6RHG2</accession>
<dbReference type="GO" id="GO:0016491">
    <property type="term" value="F:oxidoreductase activity"/>
    <property type="evidence" value="ECO:0007669"/>
    <property type="project" value="InterPro"/>
</dbReference>
<dbReference type="PRINTS" id="PR00069">
    <property type="entry name" value="ALDKETRDTASE"/>
</dbReference>
<comment type="caution">
    <text evidence="2">The sequence shown here is derived from an EMBL/GenBank/DDBJ whole genome shotgun (WGS) entry which is preliminary data.</text>
</comment>
<dbReference type="SUPFAM" id="SSF51430">
    <property type="entry name" value="NAD(P)-linked oxidoreductase"/>
    <property type="match status" value="1"/>
</dbReference>
<dbReference type="AlphaFoldDB" id="A0A9W6RHG2"/>
<evidence type="ECO:0000313" key="2">
    <source>
        <dbReference type="EMBL" id="GLY75813.1"/>
    </source>
</evidence>
<dbReference type="RefSeq" id="WP_285623281.1">
    <property type="nucleotide sequence ID" value="NZ_BSTJ01000004.1"/>
</dbReference>
<gene>
    <name evidence="2" type="ORF">Airi01_040800</name>
</gene>
<evidence type="ECO:0000313" key="3">
    <source>
        <dbReference type="Proteomes" id="UP001165135"/>
    </source>
</evidence>
<dbReference type="InterPro" id="IPR023210">
    <property type="entry name" value="NADP_OxRdtase_dom"/>
</dbReference>
<name>A0A9W6RHG2_9ACTN</name>
<dbReference type="Gene3D" id="3.20.20.100">
    <property type="entry name" value="NADP-dependent oxidoreductase domain"/>
    <property type="match status" value="1"/>
</dbReference>
<sequence>MDGTPDLRPVGRGGLTVGRLGLGTAPIGGLFEAVGEDQAAATLQAAWDAGVRYFDTAPHYGAGLAERRLGAFLTPARRAEAVVSSKVGRLLRPDGTQVRDYSRDGVYRSLAGSLERTGLDAFDLLYIHDPDDYWAEAVGEAYPALERLRDEGAVKAIGVGMNQTHLLSRFVAETDVDCVMVAGRYSLLDREAARDLLPRCRERGVAVIVAGVFNSGVLADPRPGAHFDYAPAGEAVLDRARAMARRCAAYGVPLSAAAVRYPLRDPAVTGVVVGARTPAEVSAATTAPPVPEPLWAELEEL</sequence>
<dbReference type="Pfam" id="PF00248">
    <property type="entry name" value="Aldo_ket_red"/>
    <property type="match status" value="1"/>
</dbReference>
<dbReference type="CDD" id="cd19162">
    <property type="entry name" value="AKR_FDH"/>
    <property type="match status" value="1"/>
</dbReference>
<reference evidence="2" key="1">
    <citation type="submission" date="2023-03" db="EMBL/GenBank/DDBJ databases">
        <title>Actinoallomurus iriomotensis NBRC 103681.</title>
        <authorList>
            <person name="Ichikawa N."/>
            <person name="Sato H."/>
            <person name="Tonouchi N."/>
        </authorList>
    </citation>
    <scope>NUCLEOTIDE SEQUENCE</scope>
    <source>
        <strain evidence="2">NBRC 103681</strain>
    </source>
</reference>
<feature type="domain" description="NADP-dependent oxidoreductase" evidence="1">
    <location>
        <begin position="19"/>
        <end position="286"/>
    </location>
</feature>
<dbReference type="EMBL" id="BSTJ01000004">
    <property type="protein sequence ID" value="GLY75813.1"/>
    <property type="molecule type" value="Genomic_DNA"/>
</dbReference>
<organism evidence="2 3">
    <name type="scientific">Actinoallomurus iriomotensis</name>
    <dbReference type="NCBI Taxonomy" id="478107"/>
    <lineage>
        <taxon>Bacteria</taxon>
        <taxon>Bacillati</taxon>
        <taxon>Actinomycetota</taxon>
        <taxon>Actinomycetes</taxon>
        <taxon>Streptosporangiales</taxon>
        <taxon>Thermomonosporaceae</taxon>
        <taxon>Actinoallomurus</taxon>
    </lineage>
</organism>
<protein>
    <submittedName>
        <fullName evidence="2">Oxidoreductase</fullName>
    </submittedName>
</protein>
<dbReference type="InterPro" id="IPR036812">
    <property type="entry name" value="NAD(P)_OxRdtase_dom_sf"/>
</dbReference>
<proteinExistence type="predicted"/>
<evidence type="ECO:0000259" key="1">
    <source>
        <dbReference type="Pfam" id="PF00248"/>
    </source>
</evidence>
<dbReference type="InterPro" id="IPR044477">
    <property type="entry name" value="FDH-like"/>
</dbReference>
<dbReference type="Proteomes" id="UP001165135">
    <property type="component" value="Unassembled WGS sequence"/>
</dbReference>
<dbReference type="PANTHER" id="PTHR42686">
    <property type="entry name" value="GH17980P-RELATED"/>
    <property type="match status" value="1"/>
</dbReference>
<dbReference type="GO" id="GO:0005829">
    <property type="term" value="C:cytosol"/>
    <property type="evidence" value="ECO:0007669"/>
    <property type="project" value="TreeGrafter"/>
</dbReference>
<dbReference type="PANTHER" id="PTHR42686:SF1">
    <property type="entry name" value="GH17980P-RELATED"/>
    <property type="match status" value="1"/>
</dbReference>
<dbReference type="InterPro" id="IPR020471">
    <property type="entry name" value="AKR"/>
</dbReference>